<evidence type="ECO:0000313" key="2">
    <source>
        <dbReference type="Proteomes" id="UP001235939"/>
    </source>
</evidence>
<organism evidence="1 2">
    <name type="scientific">Cordylochernes scorpioides</name>
    <dbReference type="NCBI Taxonomy" id="51811"/>
    <lineage>
        <taxon>Eukaryota</taxon>
        <taxon>Metazoa</taxon>
        <taxon>Ecdysozoa</taxon>
        <taxon>Arthropoda</taxon>
        <taxon>Chelicerata</taxon>
        <taxon>Arachnida</taxon>
        <taxon>Pseudoscorpiones</taxon>
        <taxon>Cheliferoidea</taxon>
        <taxon>Chernetidae</taxon>
        <taxon>Cordylochernes</taxon>
    </lineage>
</organism>
<name>A0ABY6KZJ1_9ARAC</name>
<keyword evidence="2" id="KW-1185">Reference proteome</keyword>
<proteinExistence type="predicted"/>
<accession>A0ABY6KZJ1</accession>
<evidence type="ECO:0000313" key="1">
    <source>
        <dbReference type="EMBL" id="UYV74306.1"/>
    </source>
</evidence>
<dbReference type="Proteomes" id="UP001235939">
    <property type="component" value="Chromosome 11"/>
</dbReference>
<gene>
    <name evidence="1" type="ORF">LAZ67_11002959</name>
</gene>
<reference evidence="1 2" key="1">
    <citation type="submission" date="2022-01" db="EMBL/GenBank/DDBJ databases">
        <title>A chromosomal length assembly of Cordylochernes scorpioides.</title>
        <authorList>
            <person name="Zeh D."/>
            <person name="Zeh J."/>
        </authorList>
    </citation>
    <scope>NUCLEOTIDE SEQUENCE [LARGE SCALE GENOMIC DNA]</scope>
    <source>
        <strain evidence="1">IN4F17</strain>
        <tissue evidence="1">Whole Body</tissue>
    </source>
</reference>
<protein>
    <submittedName>
        <fullName evidence="1">Uncharacterized protein</fullName>
    </submittedName>
</protein>
<dbReference type="EMBL" id="CP092873">
    <property type="protein sequence ID" value="UYV74306.1"/>
    <property type="molecule type" value="Genomic_DNA"/>
</dbReference>
<sequence>MVITQDRFQRSFRSHKIIGRPPDLQAWIFGGSGLEDDALSILVSAKLRIYRYFVQVGLGEAVEDPLIAWSRTLQRRGLLPLSLL</sequence>